<proteinExistence type="predicted"/>
<dbReference type="RefSeq" id="WP_106773399.1">
    <property type="nucleotide sequence ID" value="NZ_PXYK01000016.1"/>
</dbReference>
<dbReference type="NCBIfam" id="TIGR01378">
    <property type="entry name" value="thi_PPkinase"/>
    <property type="match status" value="1"/>
</dbReference>
<evidence type="ECO:0000256" key="1">
    <source>
        <dbReference type="ARBA" id="ARBA00022679"/>
    </source>
</evidence>
<dbReference type="GO" id="GO:0030975">
    <property type="term" value="F:thiamine binding"/>
    <property type="evidence" value="ECO:0007669"/>
    <property type="project" value="InterPro"/>
</dbReference>
<evidence type="ECO:0000313" key="7">
    <source>
        <dbReference type="EMBL" id="PSJ57719.1"/>
    </source>
</evidence>
<evidence type="ECO:0000256" key="5">
    <source>
        <dbReference type="NCBIfam" id="TIGR01378"/>
    </source>
</evidence>
<dbReference type="InterPro" id="IPR007373">
    <property type="entry name" value="Thiamin_PyroPKinase_B1-bd"/>
</dbReference>
<dbReference type="InterPro" id="IPR053149">
    <property type="entry name" value="TPK"/>
</dbReference>
<sequence length="212" mass="22287">MSLFTLLLGGDLVPTPKVSRQIAGTRIIAADAGIRHAEALGVVPELWVGDFDSEPDGLPAHLRAVQRQGFPQDKDKTDGELAVDIAFERGATALLMVGAFGGPRSDHEFLHLSLAQRLAESGVPVSLTSGTQEGYPLLPGEAEFSYPAGTLFSIIAFSELSGLSVGGAKWPLDKVEVAFGSSLTISNETRGRLSITLGGGRAMLIAHPVLQD</sequence>
<dbReference type="OrthoDB" id="9804377at2"/>
<dbReference type="AlphaFoldDB" id="A0A2P7S5K9"/>
<dbReference type="Gene3D" id="3.40.50.10240">
    <property type="entry name" value="Thiamin pyrophosphokinase, catalytic domain"/>
    <property type="match status" value="1"/>
</dbReference>
<protein>
    <recommendedName>
        <fullName evidence="5">Thiamine diphosphokinase</fullName>
        <ecNumber evidence="5">2.7.6.2</ecNumber>
    </recommendedName>
</protein>
<dbReference type="Pfam" id="PF04265">
    <property type="entry name" value="TPK_B1_binding"/>
    <property type="match status" value="1"/>
</dbReference>
<dbReference type="EMBL" id="PXYK01000016">
    <property type="protein sequence ID" value="PSJ57719.1"/>
    <property type="molecule type" value="Genomic_DNA"/>
</dbReference>
<dbReference type="InterPro" id="IPR007371">
    <property type="entry name" value="TPK_catalytic"/>
</dbReference>
<keyword evidence="2" id="KW-0547">Nucleotide-binding</keyword>
<comment type="caution">
    <text evidence="7">The sequence shown here is derived from an EMBL/GenBank/DDBJ whole genome shotgun (WGS) entry which is preliminary data.</text>
</comment>
<keyword evidence="3 7" id="KW-0418">Kinase</keyword>
<organism evidence="7 8">
    <name type="scientific">Kumtagia ephedrae</name>
    <dbReference type="NCBI Taxonomy" id="2116701"/>
    <lineage>
        <taxon>Bacteria</taxon>
        <taxon>Pseudomonadati</taxon>
        <taxon>Pseudomonadota</taxon>
        <taxon>Alphaproteobacteria</taxon>
        <taxon>Hyphomicrobiales</taxon>
        <taxon>Phyllobacteriaceae</taxon>
        <taxon>Kumtagia</taxon>
    </lineage>
</organism>
<dbReference type="CDD" id="cd07995">
    <property type="entry name" value="TPK"/>
    <property type="match status" value="1"/>
</dbReference>
<dbReference type="SUPFAM" id="SSF63999">
    <property type="entry name" value="Thiamin pyrophosphokinase, catalytic domain"/>
    <property type="match status" value="1"/>
</dbReference>
<keyword evidence="1" id="KW-0808">Transferase</keyword>
<dbReference type="InterPro" id="IPR006282">
    <property type="entry name" value="Thi_PPkinase"/>
</dbReference>
<dbReference type="GO" id="GO:0006772">
    <property type="term" value="P:thiamine metabolic process"/>
    <property type="evidence" value="ECO:0007669"/>
    <property type="project" value="UniProtKB-UniRule"/>
</dbReference>
<dbReference type="Proteomes" id="UP000241229">
    <property type="component" value="Unassembled WGS sequence"/>
</dbReference>
<evidence type="ECO:0000313" key="8">
    <source>
        <dbReference type="Proteomes" id="UP000241229"/>
    </source>
</evidence>
<evidence type="ECO:0000256" key="4">
    <source>
        <dbReference type="ARBA" id="ARBA00022840"/>
    </source>
</evidence>
<keyword evidence="4" id="KW-0067">ATP-binding</keyword>
<dbReference type="Pfam" id="PF04263">
    <property type="entry name" value="TPK_catalytic"/>
    <property type="match status" value="1"/>
</dbReference>
<dbReference type="InterPro" id="IPR036759">
    <property type="entry name" value="TPK_catalytic_sf"/>
</dbReference>
<evidence type="ECO:0000259" key="6">
    <source>
        <dbReference type="SMART" id="SM00983"/>
    </source>
</evidence>
<dbReference type="EC" id="2.7.6.2" evidence="5"/>
<gene>
    <name evidence="7" type="ORF">C7I84_16960</name>
</gene>
<dbReference type="PANTHER" id="PTHR41299:SF1">
    <property type="entry name" value="THIAMINE PYROPHOSPHOKINASE"/>
    <property type="match status" value="1"/>
</dbReference>
<evidence type="ECO:0000256" key="2">
    <source>
        <dbReference type="ARBA" id="ARBA00022741"/>
    </source>
</evidence>
<accession>A0A2P7S5K9</accession>
<dbReference type="GO" id="GO:0009229">
    <property type="term" value="P:thiamine diphosphate biosynthetic process"/>
    <property type="evidence" value="ECO:0007669"/>
    <property type="project" value="InterPro"/>
</dbReference>
<dbReference type="SMART" id="SM00983">
    <property type="entry name" value="TPK_B1_binding"/>
    <property type="match status" value="1"/>
</dbReference>
<evidence type="ECO:0000256" key="3">
    <source>
        <dbReference type="ARBA" id="ARBA00022777"/>
    </source>
</evidence>
<dbReference type="GO" id="GO:0004788">
    <property type="term" value="F:thiamine diphosphokinase activity"/>
    <property type="evidence" value="ECO:0007669"/>
    <property type="project" value="UniProtKB-UniRule"/>
</dbReference>
<dbReference type="GO" id="GO:0005524">
    <property type="term" value="F:ATP binding"/>
    <property type="evidence" value="ECO:0007669"/>
    <property type="project" value="UniProtKB-KW"/>
</dbReference>
<feature type="domain" description="Thiamin pyrophosphokinase thiamin-binding" evidence="6">
    <location>
        <begin position="140"/>
        <end position="203"/>
    </location>
</feature>
<reference evidence="7 8" key="1">
    <citation type="submission" date="2018-03" db="EMBL/GenBank/DDBJ databases">
        <title>The draft genome of Mesorhizobium sp. 6GN-30.</title>
        <authorList>
            <person name="Liu L."/>
            <person name="Li L."/>
            <person name="Wang T."/>
            <person name="Zhang X."/>
            <person name="Liang L."/>
        </authorList>
    </citation>
    <scope>NUCLEOTIDE SEQUENCE [LARGE SCALE GENOMIC DNA]</scope>
    <source>
        <strain evidence="7 8">6GN30</strain>
    </source>
</reference>
<name>A0A2P7S5K9_9HYPH</name>
<dbReference type="PANTHER" id="PTHR41299">
    <property type="entry name" value="THIAMINE PYROPHOSPHOKINASE"/>
    <property type="match status" value="1"/>
</dbReference>
<keyword evidence="8" id="KW-1185">Reference proteome</keyword>
<dbReference type="GO" id="GO:0016301">
    <property type="term" value="F:kinase activity"/>
    <property type="evidence" value="ECO:0007669"/>
    <property type="project" value="UniProtKB-KW"/>
</dbReference>